<dbReference type="AlphaFoldDB" id="A0A814RGV2"/>
<evidence type="ECO:0000313" key="4">
    <source>
        <dbReference type="EMBL" id="CAF3819737.1"/>
    </source>
</evidence>
<reference evidence="3" key="1">
    <citation type="submission" date="2021-02" db="EMBL/GenBank/DDBJ databases">
        <authorList>
            <person name="Nowell W R."/>
        </authorList>
    </citation>
    <scope>NUCLEOTIDE SEQUENCE</scope>
</reference>
<comment type="caution">
    <text evidence="3">The sequence shown here is derived from an EMBL/GenBank/DDBJ whole genome shotgun (WGS) entry which is preliminary data.</text>
</comment>
<feature type="compositionally biased region" description="Polar residues" evidence="1">
    <location>
        <begin position="45"/>
        <end position="54"/>
    </location>
</feature>
<proteinExistence type="predicted"/>
<dbReference type="EMBL" id="CAJNOQ010006397">
    <property type="protein sequence ID" value="CAF1133720.1"/>
    <property type="molecule type" value="Genomic_DNA"/>
</dbReference>
<dbReference type="Proteomes" id="UP000663829">
    <property type="component" value="Unassembled WGS sequence"/>
</dbReference>
<feature type="compositionally biased region" description="Polar residues" evidence="1">
    <location>
        <begin position="242"/>
        <end position="274"/>
    </location>
</feature>
<dbReference type="EMBL" id="CAJNOK010008068">
    <property type="protein sequence ID" value="CAF1053168.1"/>
    <property type="molecule type" value="Genomic_DNA"/>
</dbReference>
<organism evidence="3 6">
    <name type="scientific">Didymodactylos carnosus</name>
    <dbReference type="NCBI Taxonomy" id="1234261"/>
    <lineage>
        <taxon>Eukaryota</taxon>
        <taxon>Metazoa</taxon>
        <taxon>Spiralia</taxon>
        <taxon>Gnathifera</taxon>
        <taxon>Rotifera</taxon>
        <taxon>Eurotatoria</taxon>
        <taxon>Bdelloidea</taxon>
        <taxon>Philodinida</taxon>
        <taxon>Philodinidae</taxon>
        <taxon>Didymodactylos</taxon>
    </lineage>
</organism>
<dbReference type="Proteomes" id="UP000681722">
    <property type="component" value="Unassembled WGS sequence"/>
</dbReference>
<sequence length="274" mass="31243">MLLGKLYRSSCRSIPGWNKLLHYHKHLKHLHIESNDTVEEDDEGNTTSSQSSDHVVSEIEIDQSLLHKDFAEHLLEAGKLSDAQWIPYADCVLVMIHIALITDLKLHYLCTGYNRRLNQRVGTPHPNLWKFLLLLRQEKFVTSHLLVKLNSPHSQHDDDYDNQNPSLYSIERKKSLAEVLRLLSYLVAGNSKAKKNRKSRQQRQLSKANNKQLQQQLDNNADENNNATSATTANTRHTLTQSKLQAKTTARSKSQTPQTTNQPKPRTKSATAAK</sequence>
<dbReference type="EMBL" id="CAJOBA010008082">
    <property type="protein sequence ID" value="CAF3819737.1"/>
    <property type="molecule type" value="Genomic_DNA"/>
</dbReference>
<evidence type="ECO:0000313" key="6">
    <source>
        <dbReference type="Proteomes" id="UP000663829"/>
    </source>
</evidence>
<name>A0A814RGV2_9BILA</name>
<feature type="region of interest" description="Disordered" evidence="1">
    <location>
        <begin position="34"/>
        <end position="54"/>
    </location>
</feature>
<dbReference type="Proteomes" id="UP000682733">
    <property type="component" value="Unassembled WGS sequence"/>
</dbReference>
<evidence type="ECO:0000256" key="1">
    <source>
        <dbReference type="SAM" id="MobiDB-lite"/>
    </source>
</evidence>
<feature type="compositionally biased region" description="Basic residues" evidence="1">
    <location>
        <begin position="192"/>
        <end position="201"/>
    </location>
</feature>
<accession>A0A814RGV2</accession>
<evidence type="ECO:0000313" key="5">
    <source>
        <dbReference type="EMBL" id="CAF3897559.1"/>
    </source>
</evidence>
<feature type="region of interest" description="Disordered" evidence="1">
    <location>
        <begin position="191"/>
        <end position="274"/>
    </location>
</feature>
<keyword evidence="6" id="KW-1185">Reference proteome</keyword>
<protein>
    <submittedName>
        <fullName evidence="3">Uncharacterized protein</fullName>
    </submittedName>
</protein>
<evidence type="ECO:0000313" key="3">
    <source>
        <dbReference type="EMBL" id="CAF1133720.1"/>
    </source>
</evidence>
<feature type="compositionally biased region" description="Low complexity" evidence="1">
    <location>
        <begin position="204"/>
        <end position="241"/>
    </location>
</feature>
<evidence type="ECO:0000313" key="2">
    <source>
        <dbReference type="EMBL" id="CAF1053168.1"/>
    </source>
</evidence>
<dbReference type="EMBL" id="CAJOBC010006398">
    <property type="protein sequence ID" value="CAF3897559.1"/>
    <property type="molecule type" value="Genomic_DNA"/>
</dbReference>
<gene>
    <name evidence="3" type="ORF">GPM918_LOCUS20331</name>
    <name evidence="2" type="ORF">OVA965_LOCUS17044</name>
    <name evidence="5" type="ORF">SRO942_LOCUS20330</name>
    <name evidence="4" type="ORF">TMI583_LOCUS17053</name>
</gene>
<dbReference type="Proteomes" id="UP000677228">
    <property type="component" value="Unassembled WGS sequence"/>
</dbReference>